<sequence length="245" mass="25850">MVRPARPSGRPHASTRTTVGLAVVVLVLTALMAIGVVALLGEGSPAAVVLGLVLAGMLATGLVAVVLVVGHRRRDRLEVVVGERSLTLPAPPGLPWINRVFATLATLLIVPPLLSLVQRDPVELPIFARATALIIGLLAVPAAVRAWRGRARYTSLTLTPDGLRVVGGRGSNTLDWEDVLGVRIVGARLRIADVDGSTAIDLGVRDLASDARLVADVVDLYRRRPALRPEIGAGALARWERGDLT</sequence>
<reference evidence="3 4" key="1">
    <citation type="submission" date="2018-11" db="EMBL/GenBank/DDBJ databases">
        <title>Complete genome sequencing of the Actinobacteria Serinibacter sp. K3-2.</title>
        <authorList>
            <person name="Rakitin A.L."/>
            <person name="Beletsky A.V."/>
            <person name="Mardanov A.V."/>
            <person name="Ravin N.V."/>
            <person name="Gromova A.S."/>
            <person name="Filippova S.N."/>
            <person name="Gal'Chenko V.F."/>
        </authorList>
    </citation>
    <scope>NUCLEOTIDE SEQUENCE [LARGE SCALE GENOMIC DNA]</scope>
    <source>
        <strain evidence="3 4">K3-2</strain>
    </source>
</reference>
<feature type="domain" description="Low molecular weight protein antigen 6 PH" evidence="2">
    <location>
        <begin position="155"/>
        <end position="217"/>
    </location>
</feature>
<keyword evidence="1" id="KW-1133">Transmembrane helix</keyword>
<feature type="transmembrane region" description="Helical" evidence="1">
    <location>
        <begin position="21"/>
        <end position="40"/>
    </location>
</feature>
<dbReference type="InterPro" id="IPR019692">
    <property type="entry name" value="CFP-6_PH"/>
</dbReference>
<protein>
    <recommendedName>
        <fullName evidence="2">Low molecular weight protein antigen 6 PH domain-containing protein</fullName>
    </recommendedName>
</protein>
<keyword evidence="4" id="KW-1185">Reference proteome</keyword>
<keyword evidence="1" id="KW-0472">Membrane</keyword>
<evidence type="ECO:0000313" key="4">
    <source>
        <dbReference type="Proteomes" id="UP000297318"/>
    </source>
</evidence>
<feature type="transmembrane region" description="Helical" evidence="1">
    <location>
        <begin position="126"/>
        <end position="144"/>
    </location>
</feature>
<evidence type="ECO:0000259" key="2">
    <source>
        <dbReference type="Pfam" id="PF10756"/>
    </source>
</evidence>
<gene>
    <name evidence="3" type="ORF">SERN_1266</name>
</gene>
<feature type="transmembrane region" description="Helical" evidence="1">
    <location>
        <begin position="96"/>
        <end position="114"/>
    </location>
</feature>
<accession>A0A4Z1E3D1</accession>
<organism evidence="3 4">
    <name type="scientific">Serinibacter arcticus</name>
    <dbReference type="NCBI Taxonomy" id="1655435"/>
    <lineage>
        <taxon>Bacteria</taxon>
        <taxon>Bacillati</taxon>
        <taxon>Actinomycetota</taxon>
        <taxon>Actinomycetes</taxon>
        <taxon>Micrococcales</taxon>
        <taxon>Beutenbergiaceae</taxon>
        <taxon>Serinibacter</taxon>
    </lineage>
</organism>
<evidence type="ECO:0000313" key="3">
    <source>
        <dbReference type="EMBL" id="TGO05262.1"/>
    </source>
</evidence>
<dbReference type="AlphaFoldDB" id="A0A4Z1E3D1"/>
<feature type="transmembrane region" description="Helical" evidence="1">
    <location>
        <begin position="46"/>
        <end position="69"/>
    </location>
</feature>
<dbReference type="Proteomes" id="UP000297318">
    <property type="component" value="Unassembled WGS sequence"/>
</dbReference>
<proteinExistence type="predicted"/>
<dbReference type="EMBL" id="RHPJ01000002">
    <property type="protein sequence ID" value="TGO05262.1"/>
    <property type="molecule type" value="Genomic_DNA"/>
</dbReference>
<dbReference type="Pfam" id="PF10756">
    <property type="entry name" value="bPH_6"/>
    <property type="match status" value="1"/>
</dbReference>
<evidence type="ECO:0000256" key="1">
    <source>
        <dbReference type="SAM" id="Phobius"/>
    </source>
</evidence>
<name>A0A4Z1E3D1_9MICO</name>
<comment type="caution">
    <text evidence="3">The sequence shown here is derived from an EMBL/GenBank/DDBJ whole genome shotgun (WGS) entry which is preliminary data.</text>
</comment>
<keyword evidence="1" id="KW-0812">Transmembrane</keyword>